<feature type="transmembrane region" description="Helical" evidence="1">
    <location>
        <begin position="266"/>
        <end position="282"/>
    </location>
</feature>
<evidence type="ECO:0000259" key="2">
    <source>
        <dbReference type="Pfam" id="PF08787"/>
    </source>
</evidence>
<evidence type="ECO:0000313" key="4">
    <source>
        <dbReference type="Proteomes" id="UP001211065"/>
    </source>
</evidence>
<dbReference type="SUPFAM" id="SSF49899">
    <property type="entry name" value="Concanavalin A-like lectins/glucanases"/>
    <property type="match status" value="1"/>
</dbReference>
<keyword evidence="4" id="KW-1185">Reference proteome</keyword>
<accession>A0AAD5U4I6</accession>
<dbReference type="InterPro" id="IPR014895">
    <property type="entry name" value="Alginate_lyase_2"/>
</dbReference>
<name>A0AAD5U4I6_9FUNG</name>
<keyword evidence="1" id="KW-0472">Membrane</keyword>
<proteinExistence type="predicted"/>
<evidence type="ECO:0000256" key="1">
    <source>
        <dbReference type="SAM" id="Phobius"/>
    </source>
</evidence>
<dbReference type="Proteomes" id="UP001211065">
    <property type="component" value="Unassembled WGS sequence"/>
</dbReference>
<dbReference type="AlphaFoldDB" id="A0AAD5U4I6"/>
<keyword evidence="1" id="KW-0812">Transmembrane</keyword>
<comment type="caution">
    <text evidence="3">The sequence shown here is derived from an EMBL/GenBank/DDBJ whole genome shotgun (WGS) entry which is preliminary data.</text>
</comment>
<keyword evidence="1" id="KW-1133">Transmembrane helix</keyword>
<gene>
    <name evidence="3" type="ORF">HK099_002191</name>
</gene>
<sequence length="283" mass="31354">MLLPNHWILELPVKAKPGSNEVAIVENDRLSANPRFSNQFFYPTPEKDGIVFHTPVFPPNGQPQSGTPFVSTLLRESDNSSNYVNWDSTKSSHSLKADLAITRFPGTTNAKMIVAEIKLNSKICLGCTSFALFAFAKSNPITYSMKGTFNNFTATIDVDPKYQLGSRFNIEILVVNGFIYFYYNSQLKTPRGVETSDQSVYFKVGAFSQNQASFLDPANGINEVIFYSLKVTHNESNVPPILPAVEPTPTPRILATAPSTAGGAKIAANYFFLFSLFFLFLFL</sequence>
<evidence type="ECO:0000313" key="3">
    <source>
        <dbReference type="EMBL" id="KAJ3222559.1"/>
    </source>
</evidence>
<dbReference type="Gene3D" id="2.60.120.200">
    <property type="match status" value="1"/>
</dbReference>
<feature type="domain" description="Alginate lyase 2" evidence="2">
    <location>
        <begin position="5"/>
        <end position="233"/>
    </location>
</feature>
<dbReference type="Pfam" id="PF08787">
    <property type="entry name" value="Alginate_lyase2"/>
    <property type="match status" value="1"/>
</dbReference>
<reference evidence="3" key="1">
    <citation type="submission" date="2020-05" db="EMBL/GenBank/DDBJ databases">
        <title>Phylogenomic resolution of chytrid fungi.</title>
        <authorList>
            <person name="Stajich J.E."/>
            <person name="Amses K."/>
            <person name="Simmons R."/>
            <person name="Seto K."/>
            <person name="Myers J."/>
            <person name="Bonds A."/>
            <person name="Quandt C.A."/>
            <person name="Barry K."/>
            <person name="Liu P."/>
            <person name="Grigoriev I."/>
            <person name="Longcore J.E."/>
            <person name="James T.Y."/>
        </authorList>
    </citation>
    <scope>NUCLEOTIDE SEQUENCE</scope>
    <source>
        <strain evidence="3">JEL0476</strain>
    </source>
</reference>
<organism evidence="3 4">
    <name type="scientific">Clydaea vesicula</name>
    <dbReference type="NCBI Taxonomy" id="447962"/>
    <lineage>
        <taxon>Eukaryota</taxon>
        <taxon>Fungi</taxon>
        <taxon>Fungi incertae sedis</taxon>
        <taxon>Chytridiomycota</taxon>
        <taxon>Chytridiomycota incertae sedis</taxon>
        <taxon>Chytridiomycetes</taxon>
        <taxon>Lobulomycetales</taxon>
        <taxon>Lobulomycetaceae</taxon>
        <taxon>Clydaea</taxon>
    </lineage>
</organism>
<protein>
    <recommendedName>
        <fullName evidence="2">Alginate lyase 2 domain-containing protein</fullName>
    </recommendedName>
</protein>
<dbReference type="InterPro" id="IPR013320">
    <property type="entry name" value="ConA-like_dom_sf"/>
</dbReference>
<dbReference type="EMBL" id="JADGJW010000170">
    <property type="protein sequence ID" value="KAJ3222559.1"/>
    <property type="molecule type" value="Genomic_DNA"/>
</dbReference>